<sequence length="91" mass="10246">MVPGVHQGKFNRLINRVEIRMEVKEFRFCACPEEEDVVYVPPPPQAMPKVGGAIDGVFLQDPDDNIGVSWRPLPRPSIANKSHLQTKNSYS</sequence>
<feature type="region of interest" description="Disordered" evidence="1">
    <location>
        <begin position="71"/>
        <end position="91"/>
    </location>
</feature>
<accession>A0AAV6YFL8</accession>
<name>A0AAV6YFL8_ENGPU</name>
<proteinExistence type="predicted"/>
<dbReference type="Proteomes" id="UP000824782">
    <property type="component" value="Unassembled WGS sequence"/>
</dbReference>
<evidence type="ECO:0000313" key="2">
    <source>
        <dbReference type="EMBL" id="KAG8536349.1"/>
    </source>
</evidence>
<evidence type="ECO:0000313" key="3">
    <source>
        <dbReference type="Proteomes" id="UP000824782"/>
    </source>
</evidence>
<protein>
    <submittedName>
        <fullName evidence="2">Uncharacterized protein</fullName>
    </submittedName>
</protein>
<dbReference type="AlphaFoldDB" id="A0AAV6YFL8"/>
<gene>
    <name evidence="2" type="ORF">GDO81_026564</name>
</gene>
<comment type="caution">
    <text evidence="2">The sequence shown here is derived from an EMBL/GenBank/DDBJ whole genome shotgun (WGS) entry which is preliminary data.</text>
</comment>
<keyword evidence="3" id="KW-1185">Reference proteome</keyword>
<feature type="compositionally biased region" description="Polar residues" evidence="1">
    <location>
        <begin position="79"/>
        <end position="91"/>
    </location>
</feature>
<organism evidence="2 3">
    <name type="scientific">Engystomops pustulosus</name>
    <name type="common">Tungara frog</name>
    <name type="synonym">Physalaemus pustulosus</name>
    <dbReference type="NCBI Taxonomy" id="76066"/>
    <lineage>
        <taxon>Eukaryota</taxon>
        <taxon>Metazoa</taxon>
        <taxon>Chordata</taxon>
        <taxon>Craniata</taxon>
        <taxon>Vertebrata</taxon>
        <taxon>Euteleostomi</taxon>
        <taxon>Amphibia</taxon>
        <taxon>Batrachia</taxon>
        <taxon>Anura</taxon>
        <taxon>Neobatrachia</taxon>
        <taxon>Hyloidea</taxon>
        <taxon>Leptodactylidae</taxon>
        <taxon>Leiuperinae</taxon>
        <taxon>Engystomops</taxon>
    </lineage>
</organism>
<evidence type="ECO:0000256" key="1">
    <source>
        <dbReference type="SAM" id="MobiDB-lite"/>
    </source>
</evidence>
<reference evidence="2" key="1">
    <citation type="thesis" date="2020" institute="ProQuest LLC" country="789 East Eisenhower Parkway, Ann Arbor, MI, USA">
        <title>Comparative Genomics and Chromosome Evolution.</title>
        <authorList>
            <person name="Mudd A.B."/>
        </authorList>
    </citation>
    <scope>NUCLEOTIDE SEQUENCE</scope>
    <source>
        <strain evidence="2">237g6f4</strain>
        <tissue evidence="2">Blood</tissue>
    </source>
</reference>
<dbReference type="EMBL" id="WNYA01045249">
    <property type="protein sequence ID" value="KAG8536349.1"/>
    <property type="molecule type" value="Genomic_DNA"/>
</dbReference>